<organism evidence="2 3">
    <name type="scientific">Stachybotrys elegans</name>
    <dbReference type="NCBI Taxonomy" id="80388"/>
    <lineage>
        <taxon>Eukaryota</taxon>
        <taxon>Fungi</taxon>
        <taxon>Dikarya</taxon>
        <taxon>Ascomycota</taxon>
        <taxon>Pezizomycotina</taxon>
        <taxon>Sordariomycetes</taxon>
        <taxon>Hypocreomycetidae</taxon>
        <taxon>Hypocreales</taxon>
        <taxon>Stachybotryaceae</taxon>
        <taxon>Stachybotrys</taxon>
    </lineage>
</organism>
<feature type="region of interest" description="Disordered" evidence="1">
    <location>
        <begin position="294"/>
        <end position="387"/>
    </location>
</feature>
<comment type="caution">
    <text evidence="2">The sequence shown here is derived from an EMBL/GenBank/DDBJ whole genome shotgun (WGS) entry which is preliminary data.</text>
</comment>
<feature type="region of interest" description="Disordered" evidence="1">
    <location>
        <begin position="124"/>
        <end position="242"/>
    </location>
</feature>
<feature type="compositionally biased region" description="Low complexity" evidence="1">
    <location>
        <begin position="334"/>
        <end position="350"/>
    </location>
</feature>
<feature type="region of interest" description="Disordered" evidence="1">
    <location>
        <begin position="438"/>
        <end position="521"/>
    </location>
</feature>
<feature type="compositionally biased region" description="Basic residues" evidence="1">
    <location>
        <begin position="372"/>
        <end position="382"/>
    </location>
</feature>
<evidence type="ECO:0000256" key="1">
    <source>
        <dbReference type="SAM" id="MobiDB-lite"/>
    </source>
</evidence>
<dbReference type="Proteomes" id="UP000813444">
    <property type="component" value="Unassembled WGS sequence"/>
</dbReference>
<dbReference type="EMBL" id="JAGPNK010000009">
    <property type="protein sequence ID" value="KAH7313473.1"/>
    <property type="molecule type" value="Genomic_DNA"/>
</dbReference>
<gene>
    <name evidence="2" type="ORF">B0I35DRAFT_273849</name>
</gene>
<dbReference type="OrthoDB" id="5244857at2759"/>
<feature type="compositionally biased region" description="Pro residues" evidence="1">
    <location>
        <begin position="296"/>
        <end position="305"/>
    </location>
</feature>
<feature type="region of interest" description="Disordered" evidence="1">
    <location>
        <begin position="663"/>
        <end position="682"/>
    </location>
</feature>
<protein>
    <submittedName>
        <fullName evidence="2">Uncharacterized protein</fullName>
    </submittedName>
</protein>
<dbReference type="AlphaFoldDB" id="A0A8K0WPM5"/>
<reference evidence="2" key="1">
    <citation type="journal article" date="2021" name="Nat. Commun.">
        <title>Genetic determinants of endophytism in the Arabidopsis root mycobiome.</title>
        <authorList>
            <person name="Mesny F."/>
            <person name="Miyauchi S."/>
            <person name="Thiergart T."/>
            <person name="Pickel B."/>
            <person name="Atanasova L."/>
            <person name="Karlsson M."/>
            <person name="Huettel B."/>
            <person name="Barry K.W."/>
            <person name="Haridas S."/>
            <person name="Chen C."/>
            <person name="Bauer D."/>
            <person name="Andreopoulos W."/>
            <person name="Pangilinan J."/>
            <person name="LaButti K."/>
            <person name="Riley R."/>
            <person name="Lipzen A."/>
            <person name="Clum A."/>
            <person name="Drula E."/>
            <person name="Henrissat B."/>
            <person name="Kohler A."/>
            <person name="Grigoriev I.V."/>
            <person name="Martin F.M."/>
            <person name="Hacquard S."/>
        </authorList>
    </citation>
    <scope>NUCLEOTIDE SEQUENCE</scope>
    <source>
        <strain evidence="2">MPI-CAGE-CH-0235</strain>
    </source>
</reference>
<feature type="compositionally biased region" description="Acidic residues" evidence="1">
    <location>
        <begin position="477"/>
        <end position="492"/>
    </location>
</feature>
<evidence type="ECO:0000313" key="2">
    <source>
        <dbReference type="EMBL" id="KAH7313473.1"/>
    </source>
</evidence>
<feature type="compositionally biased region" description="Pro residues" evidence="1">
    <location>
        <begin position="324"/>
        <end position="333"/>
    </location>
</feature>
<proteinExistence type="predicted"/>
<evidence type="ECO:0000313" key="3">
    <source>
        <dbReference type="Proteomes" id="UP000813444"/>
    </source>
</evidence>
<feature type="compositionally biased region" description="Polar residues" evidence="1">
    <location>
        <begin position="499"/>
        <end position="520"/>
    </location>
</feature>
<feature type="region of interest" description="Disordered" evidence="1">
    <location>
        <begin position="1"/>
        <end position="96"/>
    </location>
</feature>
<name>A0A8K0WPM5_9HYPO</name>
<sequence length="788" mass="86212">MVNRPGMSIRRLMPHRRNGSDSSELMDESSPDEYDLYLRANSVPVPQQSQTRQSTRIKAPPAPITIRKGPTYSRSMSPLPPLPVDTPHSTSSSLNSIDSQSDMFWTNNKKAAAVLGLPESAVATTRVGLPRRPPRPGNGYLGSKEQTQQPPRSIMVKAMAETPRPNSPRTLPDGRRSASPRPSNATQELLAPSSPRRSALKLEAEDAESQPSNIVTAPSPEPISELDSPDQPIPVRQKPEDWSDNVKQLIQETDLAFKAVGSALADAKLASYSVEHSESPISPTAVPAALSLAPKELPPLPPTPPVELDDNPRPLTPEQNFPIPAEPPVPVTPAAPVVTTPTRSTSTLLSPAPPTSTPVKMATMPVSPMKSKEKKSRTKRNKGWPAVSQAMAARLGLSENVTDILTGQRFKRIEADEMLTPDQIEELKRIREETRKQANLLLKSRPSAESERRPSSVYELPTDMSEDGATKQNESSGTEESEEDEEEDTIDEWEVRGRTGSTSAPSTPLRSPPRSQSASDSLHMAPISEDGAQFFEEPLVEEPLEQTPEMERMQRARQHLDILRSEEDERFIYLKSTPYTLNTPMFRHGPITFSKSEVSKMLMKVDDTLDWTAFQMAIMGAAGDLMGGFYDDGDDLDNDVADDITQWFGTLGFESAGELVNSSSKSARDSSGSISSSYSSANHSDMDLPIPMVTEYPILTADPCYDTNKFFRSSGLRQWPGAPKRYGSQDSTEIPSDPIVVCGPGGEGDIDASVADSGVPMGYNLGDDLGDFLRWEAEQMCFYGAPRM</sequence>
<feature type="compositionally biased region" description="Acidic residues" evidence="1">
    <location>
        <begin position="24"/>
        <end position="35"/>
    </location>
</feature>
<feature type="compositionally biased region" description="Polar residues" evidence="1">
    <location>
        <begin position="44"/>
        <end position="56"/>
    </location>
</feature>
<keyword evidence="3" id="KW-1185">Reference proteome</keyword>
<accession>A0A8K0WPM5</accession>